<evidence type="ECO:0000256" key="1">
    <source>
        <dbReference type="SAM" id="Coils"/>
    </source>
</evidence>
<dbReference type="AlphaFoldDB" id="A0A672IG16"/>
<evidence type="ECO:0000313" key="3">
    <source>
        <dbReference type="Ensembl" id="ENSSFAP00005040057.1"/>
    </source>
</evidence>
<dbReference type="Proteomes" id="UP000472267">
    <property type="component" value="Chromosome 3"/>
</dbReference>
<keyword evidence="1" id="KW-0175">Coiled coil</keyword>
<dbReference type="Ensembl" id="ENSSFAT00005041536.1">
    <property type="protein sequence ID" value="ENSSFAP00005040057.1"/>
    <property type="gene ID" value="ENSSFAG00005020001.1"/>
</dbReference>
<evidence type="ECO:0000313" key="4">
    <source>
        <dbReference type="Proteomes" id="UP000472267"/>
    </source>
</evidence>
<proteinExistence type="predicted"/>
<feature type="compositionally biased region" description="Basic and acidic residues" evidence="2">
    <location>
        <begin position="67"/>
        <end position="83"/>
    </location>
</feature>
<reference evidence="3" key="1">
    <citation type="submission" date="2019-06" db="EMBL/GenBank/DDBJ databases">
        <authorList>
            <consortium name="Wellcome Sanger Institute Data Sharing"/>
        </authorList>
    </citation>
    <scope>NUCLEOTIDE SEQUENCE [LARGE SCALE GENOMIC DNA]</scope>
</reference>
<dbReference type="InParanoid" id="A0A672IG16"/>
<name>A0A672IG16_SALFA</name>
<reference evidence="3" key="2">
    <citation type="submission" date="2025-08" db="UniProtKB">
        <authorList>
            <consortium name="Ensembl"/>
        </authorList>
    </citation>
    <scope>IDENTIFICATION</scope>
</reference>
<accession>A0A672IG16</accession>
<evidence type="ECO:0000256" key="2">
    <source>
        <dbReference type="SAM" id="MobiDB-lite"/>
    </source>
</evidence>
<sequence>MSWQNDTAAAQRAVASGKRSPAASSWSCGRLHDLDATRHELDRAKKHIELMEEEKKSNQELYEKLRERQASGSEERSVMEAKIRTASQEAARRKERLLQKRKELETIRKENAELTERKRQALHRVQEHSSDRDLMGRVADELNLQDADGLTDYLRGLTLSGASLHRRAAELDGTVDQQEAERERQKCRLKTEIIQKQSQLSKMQKENAQAWEEVRQWEDRLQDIRDTESEKTLRLGQIRVSTHNMYETVAGTMRGEPRLDVDNTESQLDVLGFYALHGSRVANQMTEQHEARDRAGPQL</sequence>
<feature type="coiled-coil region" evidence="1">
    <location>
        <begin position="168"/>
        <end position="220"/>
    </location>
</feature>
<keyword evidence="4" id="KW-1185">Reference proteome</keyword>
<protein>
    <submittedName>
        <fullName evidence="3">Uncharacterized protein</fullName>
    </submittedName>
</protein>
<organism evidence="3 4">
    <name type="scientific">Salarias fasciatus</name>
    <name type="common">Jewelled blenny</name>
    <name type="synonym">Blennius fasciatus</name>
    <dbReference type="NCBI Taxonomy" id="181472"/>
    <lineage>
        <taxon>Eukaryota</taxon>
        <taxon>Metazoa</taxon>
        <taxon>Chordata</taxon>
        <taxon>Craniata</taxon>
        <taxon>Vertebrata</taxon>
        <taxon>Euteleostomi</taxon>
        <taxon>Actinopterygii</taxon>
        <taxon>Neopterygii</taxon>
        <taxon>Teleostei</taxon>
        <taxon>Neoteleostei</taxon>
        <taxon>Acanthomorphata</taxon>
        <taxon>Ovalentaria</taxon>
        <taxon>Blenniimorphae</taxon>
        <taxon>Blenniiformes</taxon>
        <taxon>Blennioidei</taxon>
        <taxon>Blenniidae</taxon>
        <taxon>Salariinae</taxon>
        <taxon>Salarias</taxon>
    </lineage>
</organism>
<dbReference type="OMA" id="HIELMEE"/>
<feature type="region of interest" description="Disordered" evidence="2">
    <location>
        <begin position="67"/>
        <end position="87"/>
    </location>
</feature>
<reference evidence="3" key="3">
    <citation type="submission" date="2025-09" db="UniProtKB">
        <authorList>
            <consortium name="Ensembl"/>
        </authorList>
    </citation>
    <scope>IDENTIFICATION</scope>
</reference>
<feature type="region of interest" description="Disordered" evidence="2">
    <location>
        <begin position="1"/>
        <end position="27"/>
    </location>
</feature>